<feature type="transmembrane region" description="Helical" evidence="6">
    <location>
        <begin position="34"/>
        <end position="53"/>
    </location>
</feature>
<dbReference type="GO" id="GO:0008234">
    <property type="term" value="F:cysteine-type peptidase activity"/>
    <property type="evidence" value="ECO:0007669"/>
    <property type="project" value="UniProtKB-KW"/>
</dbReference>
<accession>G9X133</accession>
<comment type="caution">
    <text evidence="9">The sequence shown here is derived from an EMBL/GenBank/DDBJ whole genome shotgun (WGS) entry which is preliminary data.</text>
</comment>
<dbReference type="Gene3D" id="2.20.230.10">
    <property type="entry name" value="Resuscitation-promoting factor rpfb"/>
    <property type="match status" value="1"/>
</dbReference>
<dbReference type="Gene3D" id="3.90.1720.10">
    <property type="entry name" value="endopeptidase domain like (from Nostoc punctiforme)"/>
    <property type="match status" value="1"/>
</dbReference>
<evidence type="ECO:0000313" key="10">
    <source>
        <dbReference type="Proteomes" id="UP000006437"/>
    </source>
</evidence>
<dbReference type="RefSeq" id="WP_009524512.1">
    <property type="nucleotide sequence ID" value="NZ_JH414546.1"/>
</dbReference>
<evidence type="ECO:0000256" key="2">
    <source>
        <dbReference type="ARBA" id="ARBA00022670"/>
    </source>
</evidence>
<reference evidence="9 10" key="1">
    <citation type="submission" date="2011-08" db="EMBL/GenBank/DDBJ databases">
        <title>The Genome Sequence of Eubacteriaceae bacterium ACC19a.</title>
        <authorList>
            <consortium name="The Broad Institute Genome Sequencing Platform"/>
            <person name="Earl A."/>
            <person name="Ward D."/>
            <person name="Feldgarden M."/>
            <person name="Gevers D."/>
            <person name="Sizova M."/>
            <person name="Hazen A."/>
            <person name="Epstein S."/>
            <person name="Young S.K."/>
            <person name="Zeng Q."/>
            <person name="Gargeya S."/>
            <person name="Fitzgerald M."/>
            <person name="Haas B."/>
            <person name="Abouelleil A."/>
            <person name="Alvarado L."/>
            <person name="Arachchi H.M."/>
            <person name="Berlin A."/>
            <person name="Brown A."/>
            <person name="Chapman S.B."/>
            <person name="Chen Z."/>
            <person name="Dunbar C."/>
            <person name="Freedman E."/>
            <person name="Gearin G."/>
            <person name="Gellesch M."/>
            <person name="Goldberg J."/>
            <person name="Griggs A."/>
            <person name="Gujja S."/>
            <person name="Heiman D."/>
            <person name="Howarth C."/>
            <person name="Larson L."/>
            <person name="Lui A."/>
            <person name="MacDonald P.J.P."/>
            <person name="Montmayeur A."/>
            <person name="Murphy C."/>
            <person name="Neiman D."/>
            <person name="Pearson M."/>
            <person name="Priest M."/>
            <person name="Roberts A."/>
            <person name="Saif S."/>
            <person name="Shea T."/>
            <person name="Shenoy N."/>
            <person name="Sisk P."/>
            <person name="Stolte C."/>
            <person name="Sykes S."/>
            <person name="Wortman J."/>
            <person name="Nusbaum C."/>
            <person name="Birren B."/>
        </authorList>
    </citation>
    <scope>NUCLEOTIDE SEQUENCE [LARGE SCALE GENOMIC DNA]</scope>
    <source>
        <strain evidence="9 10">ACC19a</strain>
    </source>
</reference>
<keyword evidence="4" id="KW-0378">Hydrolase</keyword>
<evidence type="ECO:0000256" key="1">
    <source>
        <dbReference type="ARBA" id="ARBA00007074"/>
    </source>
</evidence>
<keyword evidence="2" id="KW-0645">Protease</keyword>
<evidence type="ECO:0000313" key="9">
    <source>
        <dbReference type="EMBL" id="EHL14726.1"/>
    </source>
</evidence>
<dbReference type="SMART" id="SM01208">
    <property type="entry name" value="G5"/>
    <property type="match status" value="1"/>
</dbReference>
<keyword evidence="3" id="KW-0732">Signal</keyword>
<dbReference type="PROSITE" id="PS51109">
    <property type="entry name" value="G5"/>
    <property type="match status" value="1"/>
</dbReference>
<dbReference type="SUPFAM" id="SSF54001">
    <property type="entry name" value="Cysteine proteinases"/>
    <property type="match status" value="1"/>
</dbReference>
<feature type="domain" description="NlpC/P60" evidence="8">
    <location>
        <begin position="293"/>
        <end position="405"/>
    </location>
</feature>
<keyword evidence="5" id="KW-0788">Thiol protease</keyword>
<gene>
    <name evidence="9" type="ORF">HMPREF9629_00275</name>
</gene>
<keyword evidence="6" id="KW-0472">Membrane</keyword>
<evidence type="ECO:0000259" key="8">
    <source>
        <dbReference type="PROSITE" id="PS51935"/>
    </source>
</evidence>
<dbReference type="InterPro" id="IPR038765">
    <property type="entry name" value="Papain-like_cys_pep_sf"/>
</dbReference>
<dbReference type="EMBL" id="AFZE01000023">
    <property type="protein sequence ID" value="EHL14726.1"/>
    <property type="molecule type" value="Genomic_DNA"/>
</dbReference>
<dbReference type="Pfam" id="PF00877">
    <property type="entry name" value="NLPC_P60"/>
    <property type="match status" value="1"/>
</dbReference>
<evidence type="ECO:0000256" key="4">
    <source>
        <dbReference type="ARBA" id="ARBA00022801"/>
    </source>
</evidence>
<evidence type="ECO:0000259" key="7">
    <source>
        <dbReference type="PROSITE" id="PS51109"/>
    </source>
</evidence>
<dbReference type="PROSITE" id="PS51935">
    <property type="entry name" value="NLPC_P60"/>
    <property type="match status" value="1"/>
</dbReference>
<comment type="similarity">
    <text evidence="1">Belongs to the peptidase C40 family.</text>
</comment>
<proteinExistence type="inferred from homology"/>
<evidence type="ECO:0000256" key="6">
    <source>
        <dbReference type="SAM" id="Phobius"/>
    </source>
</evidence>
<feature type="domain" description="G5" evidence="7">
    <location>
        <begin position="214"/>
        <end position="294"/>
    </location>
</feature>
<name>G9X133_9FIRM</name>
<dbReference type="InterPro" id="IPR000064">
    <property type="entry name" value="NLP_P60_dom"/>
</dbReference>
<dbReference type="PANTHER" id="PTHR47053">
    <property type="entry name" value="MUREIN DD-ENDOPEPTIDASE MEPH-RELATED"/>
    <property type="match status" value="1"/>
</dbReference>
<dbReference type="InterPro" id="IPR011098">
    <property type="entry name" value="G5_dom"/>
</dbReference>
<keyword evidence="6" id="KW-1133">Transmembrane helix</keyword>
<dbReference type="PATRIC" id="fig|796937.3.peg.1330"/>
<dbReference type="Proteomes" id="UP000006437">
    <property type="component" value="Unassembled WGS sequence"/>
</dbReference>
<dbReference type="AlphaFoldDB" id="G9X133"/>
<dbReference type="HOGENOM" id="CLU_677474_0_0_9"/>
<dbReference type="InterPro" id="IPR051202">
    <property type="entry name" value="Peptidase_C40"/>
</dbReference>
<dbReference type="BioCyc" id="EBAC796937-HMP:GMGH-275-MONOMER"/>
<dbReference type="Pfam" id="PF07501">
    <property type="entry name" value="G5"/>
    <property type="match status" value="1"/>
</dbReference>
<dbReference type="PANTHER" id="PTHR47053:SF1">
    <property type="entry name" value="MUREIN DD-ENDOPEPTIDASE MEPH-RELATED"/>
    <property type="match status" value="1"/>
</dbReference>
<keyword evidence="6" id="KW-0812">Transmembrane</keyword>
<evidence type="ECO:0000256" key="5">
    <source>
        <dbReference type="ARBA" id="ARBA00022807"/>
    </source>
</evidence>
<evidence type="ECO:0000256" key="3">
    <source>
        <dbReference type="ARBA" id="ARBA00022729"/>
    </source>
</evidence>
<dbReference type="GO" id="GO:0006508">
    <property type="term" value="P:proteolysis"/>
    <property type="evidence" value="ECO:0007669"/>
    <property type="project" value="UniProtKB-KW"/>
</dbReference>
<sequence>MIRDNDFSTIRSRTYDRFDYSTSRLLLKRVKQNSLYMIIIAFMLSVGVSLAIFQPGIGYEILVNGEHIGFTKNPNDIMQTLSSLDKDLRVTKGEDIKYDMDVKFVKGKLDGNKLVNADDLKIMVSSMLSIKKPAFILKTDDGIAFAIDSKESMDSILEGVKVPYLEGKKDAEAEIVSNISLIESKNVPVDKILNYSQAMSYITSSNATSEKPTFDVKVSYTATSEKPIKRGVTTIGDSSMYEGESVIQSSGSDGVKSVESRVTEINGNVISSNVLSEKVLQEPKPKVIKVGTKPKVAPVLKIAYNYLGVPYVWGGTTPRGFDCSGFVQYVYAQRGIYLPRTTYEQVNVGRRVSRSQLRPGDLCHFPGHVGIYIGDGMMIHAPKPGDVVSIASIDVRNFLFGTRVE</sequence>
<organism evidence="9 10">
    <name type="scientific">Peptoanaerobacter stomatis</name>
    <dbReference type="NCBI Taxonomy" id="796937"/>
    <lineage>
        <taxon>Bacteria</taxon>
        <taxon>Bacillati</taxon>
        <taxon>Bacillota</taxon>
        <taxon>Clostridia</taxon>
        <taxon>Peptostreptococcales</taxon>
        <taxon>Filifactoraceae</taxon>
        <taxon>Peptoanaerobacter</taxon>
    </lineage>
</organism>
<protein>
    <submittedName>
        <fullName evidence="9">Uncharacterized protein</fullName>
    </submittedName>
</protein>